<organism evidence="1 2">
    <name type="scientific">Cavenderia fasciculata</name>
    <name type="common">Slime mold</name>
    <name type="synonym">Dictyostelium fasciculatum</name>
    <dbReference type="NCBI Taxonomy" id="261658"/>
    <lineage>
        <taxon>Eukaryota</taxon>
        <taxon>Amoebozoa</taxon>
        <taxon>Evosea</taxon>
        <taxon>Eumycetozoa</taxon>
        <taxon>Dictyostelia</taxon>
        <taxon>Acytosteliales</taxon>
        <taxon>Cavenderiaceae</taxon>
        <taxon>Cavenderia</taxon>
    </lineage>
</organism>
<dbReference type="EMBL" id="GL883009">
    <property type="protein sequence ID" value="EGG22419.1"/>
    <property type="molecule type" value="Genomic_DNA"/>
</dbReference>
<dbReference type="PANTHER" id="PTHR36197:SF2">
    <property type="entry name" value="LRAT DOMAIN-CONTAINING PROTEIN-RELATED"/>
    <property type="match status" value="1"/>
</dbReference>
<dbReference type="OrthoDB" id="20867at2759"/>
<protein>
    <submittedName>
        <fullName evidence="1">Uncharacterized protein</fullName>
    </submittedName>
</protein>
<keyword evidence="2" id="KW-1185">Reference proteome</keyword>
<dbReference type="KEGG" id="dfa:DFA_04540"/>
<name>F4PPV6_CACFS</name>
<dbReference type="OMA" id="WYHELKE"/>
<evidence type="ECO:0000313" key="1">
    <source>
        <dbReference type="EMBL" id="EGG22419.1"/>
    </source>
</evidence>
<sequence>MGQSASRCSEDEYLNPTSFPNVPFAQHRVGDVYLVTYTSSPSSLDPTTNLDYHYTIVIDVAGESSSFPRGLELYLGVQGESRVVRLCQERLKHPRINYRSHQAIGKIQNIYHQGKPRQWSDGIRDIVGNEWFPEFVNKRGNILNHQCNSHQFAKYLIKYFDLDWPNYIYVAGDWDQNEPLMVDL</sequence>
<evidence type="ECO:0000313" key="2">
    <source>
        <dbReference type="Proteomes" id="UP000007797"/>
    </source>
</evidence>
<gene>
    <name evidence="1" type="ORF">DFA_04540</name>
</gene>
<reference evidence="2" key="1">
    <citation type="journal article" date="2011" name="Genome Res.">
        <title>Phylogeny-wide analysis of social amoeba genomes highlights ancient origins for complex intercellular communication.</title>
        <authorList>
            <person name="Heidel A.J."/>
            <person name="Lawal H.M."/>
            <person name="Felder M."/>
            <person name="Schilde C."/>
            <person name="Helps N.R."/>
            <person name="Tunggal B."/>
            <person name="Rivero F."/>
            <person name="John U."/>
            <person name="Schleicher M."/>
            <person name="Eichinger L."/>
            <person name="Platzer M."/>
            <person name="Noegel A.A."/>
            <person name="Schaap P."/>
            <person name="Gloeckner G."/>
        </authorList>
    </citation>
    <scope>NUCLEOTIDE SEQUENCE [LARGE SCALE GENOMIC DNA]</scope>
    <source>
        <strain evidence="2">SH3</strain>
    </source>
</reference>
<dbReference type="AlphaFoldDB" id="F4PPV6"/>
<dbReference type="PANTHER" id="PTHR36197">
    <property type="entry name" value="LRAT DOMAIN-CONTAINING PROTEIN-RELATED"/>
    <property type="match status" value="1"/>
</dbReference>
<dbReference type="GeneID" id="14874486"/>
<dbReference type="Proteomes" id="UP000007797">
    <property type="component" value="Unassembled WGS sequence"/>
</dbReference>
<dbReference type="RefSeq" id="XP_004360270.1">
    <property type="nucleotide sequence ID" value="XM_004360213.1"/>
</dbReference>
<accession>F4PPV6</accession>
<proteinExistence type="predicted"/>